<dbReference type="PANTHER" id="PTHR48111">
    <property type="entry name" value="REGULATOR OF RPOS"/>
    <property type="match status" value="1"/>
</dbReference>
<reference evidence="8" key="1">
    <citation type="submission" date="2016-08" db="EMBL/GenBank/DDBJ databases">
        <title>Complete Genome Seqeunce of Paenibacillus sp. BIHB 4019 from tea rhizoplane.</title>
        <authorList>
            <person name="Thakur R."/>
            <person name="Swarnkar M.K."/>
            <person name="Gulati A."/>
        </authorList>
    </citation>
    <scope>NUCLEOTIDE SEQUENCE [LARGE SCALE GENOMIC DNA]</scope>
    <source>
        <strain evidence="8">BIHB4019</strain>
    </source>
</reference>
<dbReference type="InterPro" id="IPR011990">
    <property type="entry name" value="TPR-like_helical_dom_sf"/>
</dbReference>
<dbReference type="PANTHER" id="PTHR48111:SF69">
    <property type="entry name" value="RESPONSE REGULATOR RECEIVER"/>
    <property type="match status" value="1"/>
</dbReference>
<evidence type="ECO:0000313" key="8">
    <source>
        <dbReference type="EMBL" id="ANY69458.1"/>
    </source>
</evidence>
<protein>
    <recommendedName>
        <fullName evidence="7">Response regulatory domain-containing protein</fullName>
    </recommendedName>
</protein>
<dbReference type="SMART" id="SM01043">
    <property type="entry name" value="BTAD"/>
    <property type="match status" value="1"/>
</dbReference>
<dbReference type="InterPro" id="IPR039420">
    <property type="entry name" value="WalR-like"/>
</dbReference>
<evidence type="ECO:0000256" key="2">
    <source>
        <dbReference type="ARBA" id="ARBA00023012"/>
    </source>
</evidence>
<dbReference type="InterPro" id="IPR001789">
    <property type="entry name" value="Sig_transdc_resp-reg_receiver"/>
</dbReference>
<dbReference type="Pfam" id="PF03704">
    <property type="entry name" value="BTAD"/>
    <property type="match status" value="1"/>
</dbReference>
<evidence type="ECO:0000256" key="3">
    <source>
        <dbReference type="ARBA" id="ARBA00023015"/>
    </source>
</evidence>
<dbReference type="InterPro" id="IPR011006">
    <property type="entry name" value="CheY-like_superfamily"/>
</dbReference>
<accession>A0A1B2DP19</accession>
<keyword evidence="3" id="KW-0805">Transcription regulation</keyword>
<dbReference type="SUPFAM" id="SSF48452">
    <property type="entry name" value="TPR-like"/>
    <property type="match status" value="1"/>
</dbReference>
<keyword evidence="5" id="KW-0804">Transcription</keyword>
<evidence type="ECO:0000256" key="5">
    <source>
        <dbReference type="ARBA" id="ARBA00023163"/>
    </source>
</evidence>
<dbReference type="SMART" id="SM00448">
    <property type="entry name" value="REC"/>
    <property type="match status" value="1"/>
</dbReference>
<dbReference type="AlphaFoldDB" id="A0A1B2DP19"/>
<dbReference type="InterPro" id="IPR036388">
    <property type="entry name" value="WH-like_DNA-bd_sf"/>
</dbReference>
<keyword evidence="1 6" id="KW-0597">Phosphoprotein</keyword>
<dbReference type="InterPro" id="IPR005158">
    <property type="entry name" value="BTAD"/>
</dbReference>
<dbReference type="GO" id="GO:0000156">
    <property type="term" value="F:phosphorelay response regulator activity"/>
    <property type="evidence" value="ECO:0007669"/>
    <property type="project" value="TreeGrafter"/>
</dbReference>
<evidence type="ECO:0000256" key="1">
    <source>
        <dbReference type="ARBA" id="ARBA00022553"/>
    </source>
</evidence>
<dbReference type="EMBL" id="CP016808">
    <property type="protein sequence ID" value="ANY69458.1"/>
    <property type="molecule type" value="Genomic_DNA"/>
</dbReference>
<feature type="modified residue" description="4-aspartylphosphate" evidence="6">
    <location>
        <position position="53"/>
    </location>
</feature>
<gene>
    <name evidence="8" type="ORF">BBD42_25460</name>
</gene>
<dbReference type="GO" id="GO:0032993">
    <property type="term" value="C:protein-DNA complex"/>
    <property type="evidence" value="ECO:0007669"/>
    <property type="project" value="TreeGrafter"/>
</dbReference>
<dbReference type="GO" id="GO:0006355">
    <property type="term" value="P:regulation of DNA-templated transcription"/>
    <property type="evidence" value="ECO:0007669"/>
    <property type="project" value="InterPro"/>
</dbReference>
<dbReference type="GO" id="GO:0005829">
    <property type="term" value="C:cytosol"/>
    <property type="evidence" value="ECO:0007669"/>
    <property type="project" value="TreeGrafter"/>
</dbReference>
<dbReference type="Gene3D" id="1.25.40.10">
    <property type="entry name" value="Tetratricopeptide repeat domain"/>
    <property type="match status" value="1"/>
</dbReference>
<dbReference type="Pfam" id="PF00072">
    <property type="entry name" value="Response_reg"/>
    <property type="match status" value="1"/>
</dbReference>
<dbReference type="Gene3D" id="1.10.10.10">
    <property type="entry name" value="Winged helix-like DNA-binding domain superfamily/Winged helix DNA-binding domain"/>
    <property type="match status" value="1"/>
</dbReference>
<feature type="domain" description="Response regulatory" evidence="7">
    <location>
        <begin position="2"/>
        <end position="116"/>
    </location>
</feature>
<evidence type="ECO:0000256" key="6">
    <source>
        <dbReference type="PROSITE-ProRule" id="PRU00169"/>
    </source>
</evidence>
<dbReference type="RefSeq" id="WP_099520490.1">
    <property type="nucleotide sequence ID" value="NZ_CP016808.1"/>
</dbReference>
<dbReference type="Gene3D" id="3.40.50.2300">
    <property type="match status" value="1"/>
</dbReference>
<dbReference type="PROSITE" id="PS50110">
    <property type="entry name" value="RESPONSE_REGULATORY"/>
    <property type="match status" value="1"/>
</dbReference>
<organism evidence="8">
    <name type="scientific">Paenibacillus sp. BIHB 4019</name>
    <dbReference type="NCBI Taxonomy" id="1870819"/>
    <lineage>
        <taxon>Bacteria</taxon>
        <taxon>Bacillati</taxon>
        <taxon>Bacillota</taxon>
        <taxon>Bacilli</taxon>
        <taxon>Bacillales</taxon>
        <taxon>Paenibacillaceae</taxon>
        <taxon>Paenibacillus</taxon>
    </lineage>
</organism>
<sequence>MKVILVDDEPLALSHLAEELACFAELEMIGTYRNPRLALADIGKLAPDAVFLDIEMPEMSGIALAEKILQQRPHTQIVFVTVYEEYAVKAFELNAIDYLLKPIQLKRLAQTTERLLQRAGSQLPAAPRQDWVRVQCFRSLQFERAAGGSATLRWKTLKAQELFSLLLHLRGKPIRKQTLVDQLWSDIDWKKGITQLYTAIYQIRKLLQDEQLNIRIENVDEGYRLDLNGFPLDVEEWEQQMDTAPPLASESLEQHKQLSAQYKGDYLAEYAYLWAETEKQRLRMKWLSHAKQIANYFIESHNLPAAAEHYLEMQSVLPTEESLYFELMRIYDSLEDRRSVEAQYELLRKMLLQELDMEPHDSIRLWFDRWRSV</sequence>
<dbReference type="SUPFAM" id="SSF46894">
    <property type="entry name" value="C-terminal effector domain of the bipartite response regulators"/>
    <property type="match status" value="1"/>
</dbReference>
<dbReference type="InterPro" id="IPR016032">
    <property type="entry name" value="Sig_transdc_resp-reg_C-effctor"/>
</dbReference>
<keyword evidence="4" id="KW-0238">DNA-binding</keyword>
<proteinExistence type="predicted"/>
<keyword evidence="2" id="KW-0902">Two-component regulatory system</keyword>
<dbReference type="GO" id="GO:0000976">
    <property type="term" value="F:transcription cis-regulatory region binding"/>
    <property type="evidence" value="ECO:0007669"/>
    <property type="project" value="TreeGrafter"/>
</dbReference>
<evidence type="ECO:0000259" key="7">
    <source>
        <dbReference type="PROSITE" id="PS50110"/>
    </source>
</evidence>
<dbReference type="SUPFAM" id="SSF52172">
    <property type="entry name" value="CheY-like"/>
    <property type="match status" value="1"/>
</dbReference>
<evidence type="ECO:0000256" key="4">
    <source>
        <dbReference type="ARBA" id="ARBA00023125"/>
    </source>
</evidence>
<name>A0A1B2DP19_9BACL</name>